<dbReference type="AlphaFoldDB" id="A0A5N5DM12"/>
<feature type="compositionally biased region" description="Polar residues" evidence="1">
    <location>
        <begin position="100"/>
        <end position="119"/>
    </location>
</feature>
<evidence type="ECO:0000313" key="4">
    <source>
        <dbReference type="Proteomes" id="UP000325902"/>
    </source>
</evidence>
<dbReference type="Proteomes" id="UP000325902">
    <property type="component" value="Unassembled WGS sequence"/>
</dbReference>
<dbReference type="OrthoDB" id="5596422at2759"/>
<evidence type="ECO:0000256" key="1">
    <source>
        <dbReference type="SAM" id="MobiDB-lite"/>
    </source>
</evidence>
<name>A0A5N5DM12_9PEZI</name>
<feature type="compositionally biased region" description="Pro residues" evidence="1">
    <location>
        <begin position="1"/>
        <end position="12"/>
    </location>
</feature>
<proteinExistence type="predicted"/>
<feature type="region of interest" description="Disordered" evidence="1">
    <location>
        <begin position="1"/>
        <end position="202"/>
    </location>
</feature>
<reference evidence="3" key="2">
    <citation type="journal article" date="2018" name="DNA Res.">
        <title>Comparative genome and transcriptome analyses reveal adaptations to opportunistic infections in woody plant degrading pathogens of Botryosphaeriaceae.</title>
        <authorList>
            <person name="Yan J.Y."/>
            <person name="Zhao W.S."/>
            <person name="Chen Z."/>
            <person name="Xing Q.K."/>
            <person name="Zhang W."/>
            <person name="Chethana K.W.T."/>
            <person name="Xue M.F."/>
            <person name="Xu J.P."/>
            <person name="Phillips A.J.L."/>
            <person name="Wang Y."/>
            <person name="Liu J.H."/>
            <person name="Liu M."/>
            <person name="Zhou Y."/>
            <person name="Jayawardena R.S."/>
            <person name="Manawasinghe I.S."/>
            <person name="Huang J.B."/>
            <person name="Qiao G.H."/>
            <person name="Fu C.Y."/>
            <person name="Guo F.F."/>
            <person name="Dissanayake A.J."/>
            <person name="Peng Y.L."/>
            <person name="Hyde K.D."/>
            <person name="Li X.H."/>
        </authorList>
    </citation>
    <scope>NUCLEOTIDE SEQUENCE</scope>
    <source>
        <strain evidence="3">CSS-01s</strain>
    </source>
</reference>
<sequence>MLPAAKPSPLPGPTALRPAGEIKVRKRRENRSSASSITGAQSSTCSEIEPTVLGFAQKRSPPSTVTVQGSPPSIVEPESPTLHCRKSPKNRVFSRVLGSIQASRSNPSLQPTRNGQSDGSIFRKLSMRRRPSFPSRSKSSEFPAQPSAPSVLPPSSSRTTVRPGQFSAKSPHSDPLQPRSPQMADQTSPRPRSATRGPPPILTADLNVVTECEALSLHEERSVWVAVETRGVVKTDDARDLGENKKGAGLDIVVILDNS</sequence>
<feature type="compositionally biased region" description="Low complexity" evidence="1">
    <location>
        <begin position="32"/>
        <end position="44"/>
    </location>
</feature>
<organism evidence="2 4">
    <name type="scientific">Lasiodiplodia theobromae</name>
    <dbReference type="NCBI Taxonomy" id="45133"/>
    <lineage>
        <taxon>Eukaryota</taxon>
        <taxon>Fungi</taxon>
        <taxon>Dikarya</taxon>
        <taxon>Ascomycota</taxon>
        <taxon>Pezizomycotina</taxon>
        <taxon>Dothideomycetes</taxon>
        <taxon>Dothideomycetes incertae sedis</taxon>
        <taxon>Botryosphaeriales</taxon>
        <taxon>Botryosphaeriaceae</taxon>
        <taxon>Lasiodiplodia</taxon>
    </lineage>
</organism>
<evidence type="ECO:0000313" key="3">
    <source>
        <dbReference type="EMBL" id="KAF9630600.1"/>
    </source>
</evidence>
<gene>
    <name evidence="3" type="ORF">BFW01_g1162</name>
    <name evidence="2" type="ORF">DBV05_g2400</name>
</gene>
<reference evidence="3" key="1">
    <citation type="submission" date="2016-08" db="EMBL/GenBank/DDBJ databases">
        <authorList>
            <person name="Yan J."/>
        </authorList>
    </citation>
    <scope>NUCLEOTIDE SEQUENCE</scope>
    <source>
        <strain evidence="3">CSS-01s</strain>
    </source>
</reference>
<feature type="compositionally biased region" description="Low complexity" evidence="1">
    <location>
        <begin position="143"/>
        <end position="157"/>
    </location>
</feature>
<protein>
    <submittedName>
        <fullName evidence="2">Uncharacterized protein</fullName>
    </submittedName>
</protein>
<dbReference type="Proteomes" id="UP000627934">
    <property type="component" value="Unassembled WGS sequence"/>
</dbReference>
<feature type="compositionally biased region" description="Polar residues" evidence="1">
    <location>
        <begin position="179"/>
        <end position="190"/>
    </location>
</feature>
<accession>A0A5N5DM12</accession>
<comment type="caution">
    <text evidence="2">The sequence shown here is derived from an EMBL/GenBank/DDBJ whole genome shotgun (WGS) entry which is preliminary data.</text>
</comment>
<dbReference type="EMBL" id="VCHE01000009">
    <property type="protein sequence ID" value="KAB2578959.1"/>
    <property type="molecule type" value="Genomic_DNA"/>
</dbReference>
<evidence type="ECO:0000313" key="2">
    <source>
        <dbReference type="EMBL" id="KAB2578959.1"/>
    </source>
</evidence>
<dbReference type="EMBL" id="MDYX01000040">
    <property type="protein sequence ID" value="KAF9630600.1"/>
    <property type="molecule type" value="Genomic_DNA"/>
</dbReference>
<feature type="compositionally biased region" description="Polar residues" evidence="1">
    <location>
        <begin position="60"/>
        <end position="71"/>
    </location>
</feature>
<feature type="compositionally biased region" description="Polar residues" evidence="1">
    <location>
        <begin position="158"/>
        <end position="170"/>
    </location>
</feature>
<keyword evidence="4" id="KW-1185">Reference proteome</keyword>
<reference evidence="2 4" key="3">
    <citation type="journal article" date="2019" name="Sci. Rep.">
        <title>A multi-omics analysis of the grapevine pathogen Lasiodiplodia theobromae reveals that temperature affects the expression of virulence- and pathogenicity-related genes.</title>
        <authorList>
            <person name="Felix C."/>
            <person name="Meneses R."/>
            <person name="Goncalves M.F.M."/>
            <person name="Tilleman L."/>
            <person name="Duarte A.S."/>
            <person name="Jorrin-Novo J.V."/>
            <person name="Van de Peer Y."/>
            <person name="Deforce D."/>
            <person name="Van Nieuwerburgh F."/>
            <person name="Esteves A.C."/>
            <person name="Alves A."/>
        </authorList>
    </citation>
    <scope>NUCLEOTIDE SEQUENCE [LARGE SCALE GENOMIC DNA]</scope>
    <source>
        <strain evidence="2 4">LA-SOL3</strain>
    </source>
</reference>